<keyword evidence="2" id="KW-1185">Reference proteome</keyword>
<proteinExistence type="predicted"/>
<reference evidence="1 2" key="1">
    <citation type="submission" date="2024-04" db="EMBL/GenBank/DDBJ databases">
        <authorList>
            <person name="Fracassetti M."/>
        </authorList>
    </citation>
    <scope>NUCLEOTIDE SEQUENCE [LARGE SCALE GENOMIC DNA]</scope>
</reference>
<gene>
    <name evidence="1" type="ORF">LTRI10_LOCUS36083</name>
</gene>
<organism evidence="1 2">
    <name type="scientific">Linum trigynum</name>
    <dbReference type="NCBI Taxonomy" id="586398"/>
    <lineage>
        <taxon>Eukaryota</taxon>
        <taxon>Viridiplantae</taxon>
        <taxon>Streptophyta</taxon>
        <taxon>Embryophyta</taxon>
        <taxon>Tracheophyta</taxon>
        <taxon>Spermatophyta</taxon>
        <taxon>Magnoliopsida</taxon>
        <taxon>eudicotyledons</taxon>
        <taxon>Gunneridae</taxon>
        <taxon>Pentapetalae</taxon>
        <taxon>rosids</taxon>
        <taxon>fabids</taxon>
        <taxon>Malpighiales</taxon>
        <taxon>Linaceae</taxon>
        <taxon>Linum</taxon>
    </lineage>
</organism>
<accession>A0AAV2FCG1</accession>
<dbReference type="EMBL" id="OZ034819">
    <property type="protein sequence ID" value="CAL1395667.1"/>
    <property type="molecule type" value="Genomic_DNA"/>
</dbReference>
<protein>
    <recommendedName>
        <fullName evidence="3">Retrotransposon gag domain-containing protein</fullName>
    </recommendedName>
</protein>
<sequence length="92" mass="10323">MFQGELWYLFGKSEGWAPEQLAKLRQMGTVAEYMLEFLKLGNQCKGVSEEKLVGLCLAGFKPEIAAAIRVFEPDSFKTAFHLAGHKKEELAN</sequence>
<dbReference type="Proteomes" id="UP001497516">
    <property type="component" value="Chromosome 6"/>
</dbReference>
<evidence type="ECO:0000313" key="1">
    <source>
        <dbReference type="EMBL" id="CAL1395667.1"/>
    </source>
</evidence>
<dbReference type="AlphaFoldDB" id="A0AAV2FCG1"/>
<name>A0AAV2FCG1_9ROSI</name>
<evidence type="ECO:0008006" key="3">
    <source>
        <dbReference type="Google" id="ProtNLM"/>
    </source>
</evidence>
<evidence type="ECO:0000313" key="2">
    <source>
        <dbReference type="Proteomes" id="UP001497516"/>
    </source>
</evidence>